<evidence type="ECO:0000313" key="3">
    <source>
        <dbReference type="Proteomes" id="UP000055035"/>
    </source>
</evidence>
<keyword evidence="3" id="KW-1185">Reference proteome</keyword>
<dbReference type="OrthoDB" id="9946944at2"/>
<name>A0A0W0VCC4_9GAMM</name>
<evidence type="ECO:0000313" key="2">
    <source>
        <dbReference type="EMBL" id="KTD17781.1"/>
    </source>
</evidence>
<dbReference type="RefSeq" id="WP_058471505.1">
    <property type="nucleotide sequence ID" value="NZ_CAAAIC010000001.1"/>
</dbReference>
<protein>
    <submittedName>
        <fullName evidence="2">Uncharacterized protein</fullName>
    </submittedName>
</protein>
<comment type="caution">
    <text evidence="2">The sequence shown here is derived from an EMBL/GenBank/DDBJ whole genome shotgun (WGS) entry which is preliminary data.</text>
</comment>
<organism evidence="2 3">
    <name type="scientific">Legionella jordanis</name>
    <dbReference type="NCBI Taxonomy" id="456"/>
    <lineage>
        <taxon>Bacteria</taxon>
        <taxon>Pseudomonadati</taxon>
        <taxon>Pseudomonadota</taxon>
        <taxon>Gammaproteobacteria</taxon>
        <taxon>Legionellales</taxon>
        <taxon>Legionellaceae</taxon>
        <taxon>Legionella</taxon>
    </lineage>
</organism>
<gene>
    <name evidence="2" type="ORF">Ljor_2087</name>
</gene>
<sequence length="241" mass="26318">MKFIGKEEDVTVPLKKLNVSLSAGNILEVPKIAADEAIVCAVNMTGIKGKAELYLCENLEDMQQLQNKADLGMVLGIDWYTVKKPPTLAAKVDITGLDKGSVLLALVNNARKSPAVQYVTSQFPSSSQILETFDLVEANKVLLKNAVIGYVGPVNIKMNFKEDVLHAGIYNQTHCVPGSSCLSADKVITELRDKTRKAEVSLVQPFTMWPRGNKNSNSAKRADSSPENDSNEFGFKKGFLN</sequence>
<proteinExistence type="predicted"/>
<feature type="region of interest" description="Disordered" evidence="1">
    <location>
        <begin position="209"/>
        <end position="241"/>
    </location>
</feature>
<dbReference type="PATRIC" id="fig|456.5.peg.2237"/>
<evidence type="ECO:0000256" key="1">
    <source>
        <dbReference type="SAM" id="MobiDB-lite"/>
    </source>
</evidence>
<accession>A0A0W0VCC4</accession>
<dbReference type="Proteomes" id="UP000055035">
    <property type="component" value="Unassembled WGS sequence"/>
</dbReference>
<dbReference type="AlphaFoldDB" id="A0A0W0VCC4"/>
<dbReference type="EMBL" id="LNYJ01000011">
    <property type="protein sequence ID" value="KTD17781.1"/>
    <property type="molecule type" value="Genomic_DNA"/>
</dbReference>
<reference evidence="2 3" key="1">
    <citation type="submission" date="2015-11" db="EMBL/GenBank/DDBJ databases">
        <title>Genomic analysis of 38 Legionella species identifies large and diverse effector repertoires.</title>
        <authorList>
            <person name="Burstein D."/>
            <person name="Amaro F."/>
            <person name="Zusman T."/>
            <person name="Lifshitz Z."/>
            <person name="Cohen O."/>
            <person name="Gilbert J.A."/>
            <person name="Pupko T."/>
            <person name="Shuman H.A."/>
            <person name="Segal G."/>
        </authorList>
    </citation>
    <scope>NUCLEOTIDE SEQUENCE [LARGE SCALE GENOMIC DNA]</scope>
    <source>
        <strain evidence="2 3">BL-540</strain>
    </source>
</reference>